<comment type="cofactor">
    <cofactor evidence="1">
        <name>Zn(2+)</name>
        <dbReference type="ChEBI" id="CHEBI:29105"/>
    </cofactor>
</comment>
<dbReference type="InterPro" id="IPR011765">
    <property type="entry name" value="Pept_M16_N"/>
</dbReference>
<gene>
    <name evidence="7" type="ORF">GLS40_02090</name>
</gene>
<dbReference type="PROSITE" id="PS00143">
    <property type="entry name" value="INSULINASE"/>
    <property type="match status" value="1"/>
</dbReference>
<accession>A0A844WBT3</accession>
<dbReference type="PANTHER" id="PTHR11851">
    <property type="entry name" value="METALLOPROTEASE"/>
    <property type="match status" value="1"/>
</dbReference>
<proteinExistence type="inferred from homology"/>
<sequence>MSIALPAAADGLNDMVTDFKLDNGMEVVVIEDHRAPVVVHMVWYKSGAADEKPGVSGVAHFLEHLLFKGTDKMAPGELSRVVAENGGTDNAFTSHDYTAYFQRVAADRLELMMSMESDRMVNLNLDEKDILTEREVIIEERNQRIENNPQALYREQAMAAQYLNSRYGVPIIGWRHEMEQLSLEDALDYYKTYYAPNNAILVVAGDVTPDEVRTLAEKYYGVIPANPDLPDRIRPQEPVQSGERRILYRDPRIAQPYVSRSYLAPERDHGDQKQAAALTMLAEVLGGGQTSVLAEKLQFGTKQALYCSAWYAGTNLDDTTFGVYIVPAEGVGMQEAEDALDKALAEFIEEGVDAEQLDRIKMQLKASQIYARDDVGDIARIYGGALTQGLTVEDVQAWPDLLQEVTGEDIVAAARDVLDKRHAVTGWLMSEEMTQ</sequence>
<evidence type="ECO:0000256" key="2">
    <source>
        <dbReference type="ARBA" id="ARBA00007261"/>
    </source>
</evidence>
<feature type="domain" description="Peptidase M16 N-terminal" evidence="5">
    <location>
        <begin position="27"/>
        <end position="172"/>
    </location>
</feature>
<comment type="caution">
    <text evidence="7">The sequence shown here is derived from an EMBL/GenBank/DDBJ whole genome shotgun (WGS) entry which is preliminary data.</text>
</comment>
<dbReference type="AlphaFoldDB" id="A0A844WBT3"/>
<evidence type="ECO:0000256" key="1">
    <source>
        <dbReference type="ARBA" id="ARBA00001947"/>
    </source>
</evidence>
<name>A0A844WBT3_9RHOB</name>
<dbReference type="Pfam" id="PF05193">
    <property type="entry name" value="Peptidase_M16_C"/>
    <property type="match status" value="1"/>
</dbReference>
<dbReference type="InterPro" id="IPR007863">
    <property type="entry name" value="Peptidase_M16_C"/>
</dbReference>
<dbReference type="Gene3D" id="3.30.830.10">
    <property type="entry name" value="Metalloenzyme, LuxS/M16 peptidase-like"/>
    <property type="match status" value="2"/>
</dbReference>
<keyword evidence="3" id="KW-0482">Metalloprotease</keyword>
<dbReference type="GO" id="GO:0006508">
    <property type="term" value="P:proteolysis"/>
    <property type="evidence" value="ECO:0007669"/>
    <property type="project" value="InterPro"/>
</dbReference>
<dbReference type="InterPro" id="IPR001431">
    <property type="entry name" value="Pept_M16_Zn_BS"/>
</dbReference>
<keyword evidence="3" id="KW-0645">Protease</keyword>
<keyword evidence="8" id="KW-1185">Reference proteome</keyword>
<evidence type="ECO:0000259" key="5">
    <source>
        <dbReference type="Pfam" id="PF00675"/>
    </source>
</evidence>
<reference evidence="7 8" key="1">
    <citation type="submission" date="2019-11" db="EMBL/GenBank/DDBJ databases">
        <title>Pseudooceanicola pacifica sp. nov., isolated from deep-sea sediment of the Pacific Ocean.</title>
        <authorList>
            <person name="Lyu L."/>
        </authorList>
    </citation>
    <scope>NUCLEOTIDE SEQUENCE [LARGE SCALE GENOMIC DNA]</scope>
    <source>
        <strain evidence="7 8">216_PA32_1</strain>
    </source>
</reference>
<dbReference type="GO" id="GO:0046872">
    <property type="term" value="F:metal ion binding"/>
    <property type="evidence" value="ECO:0007669"/>
    <property type="project" value="InterPro"/>
</dbReference>
<comment type="similarity">
    <text evidence="2 4">Belongs to the peptidase M16 family.</text>
</comment>
<keyword evidence="3" id="KW-0378">Hydrolase</keyword>
<evidence type="ECO:0000313" key="7">
    <source>
        <dbReference type="EMBL" id="MWB76810.1"/>
    </source>
</evidence>
<evidence type="ECO:0000313" key="8">
    <source>
        <dbReference type="Proteomes" id="UP000443843"/>
    </source>
</evidence>
<evidence type="ECO:0000259" key="6">
    <source>
        <dbReference type="Pfam" id="PF05193"/>
    </source>
</evidence>
<dbReference type="PANTHER" id="PTHR11851:SF49">
    <property type="entry name" value="MITOCHONDRIAL-PROCESSING PEPTIDASE SUBUNIT ALPHA"/>
    <property type="match status" value="1"/>
</dbReference>
<dbReference type="Pfam" id="PF00675">
    <property type="entry name" value="Peptidase_M16"/>
    <property type="match status" value="1"/>
</dbReference>
<feature type="domain" description="Peptidase M16 C-terminal" evidence="6">
    <location>
        <begin position="181"/>
        <end position="364"/>
    </location>
</feature>
<dbReference type="SUPFAM" id="SSF63411">
    <property type="entry name" value="LuxS/MPP-like metallohydrolase"/>
    <property type="match status" value="2"/>
</dbReference>
<evidence type="ECO:0000256" key="3">
    <source>
        <dbReference type="ARBA" id="ARBA00023049"/>
    </source>
</evidence>
<dbReference type="Proteomes" id="UP000443843">
    <property type="component" value="Unassembled WGS sequence"/>
</dbReference>
<protein>
    <submittedName>
        <fullName evidence="7">Insulinase family protein</fullName>
    </submittedName>
</protein>
<dbReference type="GO" id="GO:0004222">
    <property type="term" value="F:metalloendopeptidase activity"/>
    <property type="evidence" value="ECO:0007669"/>
    <property type="project" value="InterPro"/>
</dbReference>
<dbReference type="InterPro" id="IPR050361">
    <property type="entry name" value="MPP/UQCRC_Complex"/>
</dbReference>
<dbReference type="InterPro" id="IPR011249">
    <property type="entry name" value="Metalloenz_LuxS/M16"/>
</dbReference>
<evidence type="ECO:0000256" key="4">
    <source>
        <dbReference type="RuleBase" id="RU004447"/>
    </source>
</evidence>
<dbReference type="EMBL" id="WNXQ01000001">
    <property type="protein sequence ID" value="MWB76810.1"/>
    <property type="molecule type" value="Genomic_DNA"/>
</dbReference>
<organism evidence="7 8">
    <name type="scientific">Pseudooceanicola pacificus</name>
    <dbReference type="NCBI Taxonomy" id="2676438"/>
    <lineage>
        <taxon>Bacteria</taxon>
        <taxon>Pseudomonadati</taxon>
        <taxon>Pseudomonadota</taxon>
        <taxon>Alphaproteobacteria</taxon>
        <taxon>Rhodobacterales</taxon>
        <taxon>Paracoccaceae</taxon>
        <taxon>Pseudooceanicola</taxon>
    </lineage>
</organism>